<dbReference type="InterPro" id="IPR013083">
    <property type="entry name" value="Znf_RING/FYVE/PHD"/>
</dbReference>
<evidence type="ECO:0000256" key="11">
    <source>
        <dbReference type="ARBA" id="ARBA00068253"/>
    </source>
</evidence>
<feature type="domain" description="WAC" evidence="20">
    <location>
        <begin position="22"/>
        <end position="131"/>
    </location>
</feature>
<evidence type="ECO:0000256" key="7">
    <source>
        <dbReference type="ARBA" id="ARBA00023054"/>
    </source>
</evidence>
<dbReference type="Gene3D" id="1.20.920.10">
    <property type="entry name" value="Bromodomain-like"/>
    <property type="match status" value="1"/>
</dbReference>
<dbReference type="Pfam" id="PF00439">
    <property type="entry name" value="Bromodomain"/>
    <property type="match status" value="1"/>
</dbReference>
<dbReference type="SUPFAM" id="SSF47370">
    <property type="entry name" value="Bromodomain"/>
    <property type="match status" value="1"/>
</dbReference>
<feature type="region of interest" description="Disordered" evidence="16">
    <location>
        <begin position="797"/>
        <end position="899"/>
    </location>
</feature>
<dbReference type="InterPro" id="IPR001965">
    <property type="entry name" value="Znf_PHD"/>
</dbReference>
<dbReference type="CDD" id="cd15628">
    <property type="entry name" value="PHD_BAZ1B"/>
    <property type="match status" value="1"/>
</dbReference>
<feature type="coiled-coil region" evidence="15">
    <location>
        <begin position="1129"/>
        <end position="1159"/>
    </location>
</feature>
<feature type="compositionally biased region" description="Low complexity" evidence="16">
    <location>
        <begin position="1416"/>
        <end position="1428"/>
    </location>
</feature>
<dbReference type="FunFam" id="3.30.40.10:FF:000300">
    <property type="entry name" value="Bromodomain adjacent to zinc finger domain protein 1A"/>
    <property type="match status" value="1"/>
</dbReference>
<feature type="domain" description="PHD-type" evidence="18">
    <location>
        <begin position="1285"/>
        <end position="1332"/>
    </location>
</feature>
<evidence type="ECO:0000256" key="15">
    <source>
        <dbReference type="SAM" id="Coils"/>
    </source>
</evidence>
<feature type="compositionally biased region" description="Basic and acidic residues" evidence="16">
    <location>
        <begin position="289"/>
        <end position="305"/>
    </location>
</feature>
<keyword evidence="3" id="KW-0479">Metal-binding</keyword>
<keyword evidence="9" id="KW-0804">Transcription</keyword>
<evidence type="ECO:0000256" key="3">
    <source>
        <dbReference type="ARBA" id="ARBA00022723"/>
    </source>
</evidence>
<evidence type="ECO:0000256" key="10">
    <source>
        <dbReference type="ARBA" id="ARBA00023242"/>
    </source>
</evidence>
<dbReference type="InterPro" id="IPR001487">
    <property type="entry name" value="Bromodomain"/>
</dbReference>
<feature type="region of interest" description="Disordered" evidence="16">
    <location>
        <begin position="966"/>
        <end position="992"/>
    </location>
</feature>
<evidence type="ECO:0000256" key="8">
    <source>
        <dbReference type="ARBA" id="ARBA00023117"/>
    </source>
</evidence>
<comment type="subcellular location">
    <subcellularLocation>
        <location evidence="1 14">Nucleus</location>
    </subcellularLocation>
</comment>
<feature type="region of interest" description="Disordered" evidence="16">
    <location>
        <begin position="566"/>
        <end position="587"/>
    </location>
</feature>
<evidence type="ECO:0000256" key="1">
    <source>
        <dbReference type="ARBA" id="ARBA00004123"/>
    </source>
</evidence>
<evidence type="ECO:0000256" key="4">
    <source>
        <dbReference type="ARBA" id="ARBA00022771"/>
    </source>
</evidence>
<dbReference type="InterPro" id="IPR047174">
    <property type="entry name" value="BAZ1B"/>
</dbReference>
<evidence type="ECO:0000256" key="16">
    <source>
        <dbReference type="SAM" id="MobiDB-lite"/>
    </source>
</evidence>
<evidence type="ECO:0000256" key="14">
    <source>
        <dbReference type="PROSITE-ProRule" id="PRU00475"/>
    </source>
</evidence>
<keyword evidence="22" id="KW-1185">Reference proteome</keyword>
<keyword evidence="21" id="KW-0418">Kinase</keyword>
<feature type="compositionally biased region" description="Basic residues" evidence="16">
    <location>
        <begin position="1337"/>
        <end position="1358"/>
    </location>
</feature>
<keyword evidence="2" id="KW-0597">Phosphoprotein</keyword>
<evidence type="ECO:0000313" key="22">
    <source>
        <dbReference type="Proteomes" id="UP000242188"/>
    </source>
</evidence>
<feature type="domain" description="PHD-type" evidence="18">
    <location>
        <begin position="1196"/>
        <end position="1246"/>
    </location>
</feature>
<feature type="compositionally biased region" description="Basic and acidic residues" evidence="16">
    <location>
        <begin position="797"/>
        <end position="828"/>
    </location>
</feature>
<dbReference type="PROSITE" id="PS00633">
    <property type="entry name" value="BROMODOMAIN_1"/>
    <property type="match status" value="1"/>
</dbReference>
<dbReference type="PROSITE" id="PS50014">
    <property type="entry name" value="BROMODOMAIN_2"/>
    <property type="match status" value="1"/>
</dbReference>
<evidence type="ECO:0000256" key="13">
    <source>
        <dbReference type="PROSITE-ProRule" id="PRU00146"/>
    </source>
</evidence>
<feature type="compositionally biased region" description="Basic and acidic residues" evidence="16">
    <location>
        <begin position="880"/>
        <end position="899"/>
    </location>
</feature>
<dbReference type="SUPFAM" id="SSF57903">
    <property type="entry name" value="FYVE/PHD zinc finger"/>
    <property type="match status" value="2"/>
</dbReference>
<dbReference type="InterPro" id="IPR013136">
    <property type="entry name" value="WSTF_Acf1_Cbp146"/>
</dbReference>
<name>A0A210R6T3_MIZYE</name>
<protein>
    <recommendedName>
        <fullName evidence="11">Bromodomain adjacent to zinc finger domain protein 1A</fullName>
    </recommendedName>
</protein>
<dbReference type="STRING" id="6573.A0A210R6T3"/>
<dbReference type="EMBL" id="NEDP02000134">
    <property type="protein sequence ID" value="OWF56581.1"/>
    <property type="molecule type" value="Genomic_DNA"/>
</dbReference>
<dbReference type="PROSITE" id="PS50016">
    <property type="entry name" value="ZF_PHD_2"/>
    <property type="match status" value="2"/>
</dbReference>
<dbReference type="GO" id="GO:0042393">
    <property type="term" value="F:histone binding"/>
    <property type="evidence" value="ECO:0007669"/>
    <property type="project" value="TreeGrafter"/>
</dbReference>
<dbReference type="InterPro" id="IPR019787">
    <property type="entry name" value="Znf_PHD-finger"/>
</dbReference>
<dbReference type="OrthoDB" id="784962at2759"/>
<dbReference type="PROSITE" id="PS01359">
    <property type="entry name" value="ZF_PHD_1"/>
    <property type="match status" value="2"/>
</dbReference>
<dbReference type="SMART" id="SM00571">
    <property type="entry name" value="DDT"/>
    <property type="match status" value="1"/>
</dbReference>
<evidence type="ECO:0000259" key="18">
    <source>
        <dbReference type="PROSITE" id="PS50016"/>
    </source>
</evidence>
<gene>
    <name evidence="21" type="ORF">KP79_PYT18683</name>
</gene>
<evidence type="ECO:0000256" key="12">
    <source>
        <dbReference type="PROSITE-ProRule" id="PRU00035"/>
    </source>
</evidence>
<dbReference type="InterPro" id="IPR036427">
    <property type="entry name" value="Bromodomain-like_sf"/>
</dbReference>
<feature type="compositionally biased region" description="Acidic residues" evidence="16">
    <location>
        <begin position="1362"/>
        <end position="1386"/>
    </location>
</feature>
<dbReference type="Pfam" id="PF10537">
    <property type="entry name" value="WAC_Acf1_DNA_bd"/>
    <property type="match status" value="1"/>
</dbReference>
<feature type="compositionally biased region" description="Basic residues" evidence="16">
    <location>
        <begin position="372"/>
        <end position="383"/>
    </location>
</feature>
<evidence type="ECO:0000259" key="20">
    <source>
        <dbReference type="PROSITE" id="PS51136"/>
    </source>
</evidence>
<evidence type="ECO:0000256" key="9">
    <source>
        <dbReference type="ARBA" id="ARBA00023163"/>
    </source>
</evidence>
<dbReference type="InterPro" id="IPR018359">
    <property type="entry name" value="Bromodomain_CS"/>
</dbReference>
<evidence type="ECO:0000259" key="17">
    <source>
        <dbReference type="PROSITE" id="PS50014"/>
    </source>
</evidence>
<feature type="domain" description="Bromo" evidence="17">
    <location>
        <begin position="1450"/>
        <end position="1520"/>
    </location>
</feature>
<feature type="compositionally biased region" description="Polar residues" evidence="16">
    <location>
        <begin position="829"/>
        <end position="850"/>
    </location>
</feature>
<dbReference type="Pfam" id="PF15613">
    <property type="entry name" value="WSD"/>
    <property type="match status" value="1"/>
</dbReference>
<keyword evidence="7 15" id="KW-0175">Coiled coil</keyword>
<feature type="compositionally biased region" description="Basic and acidic residues" evidence="16">
    <location>
        <begin position="407"/>
        <end position="418"/>
    </location>
</feature>
<dbReference type="PROSITE" id="PS50827">
    <property type="entry name" value="DDT"/>
    <property type="match status" value="1"/>
</dbReference>
<dbReference type="Pfam" id="PF00628">
    <property type="entry name" value="PHD"/>
    <property type="match status" value="2"/>
</dbReference>
<evidence type="ECO:0000256" key="6">
    <source>
        <dbReference type="ARBA" id="ARBA00023015"/>
    </source>
</evidence>
<dbReference type="SMART" id="SM00249">
    <property type="entry name" value="PHD"/>
    <property type="match status" value="2"/>
</dbReference>
<dbReference type="InterPro" id="IPR018501">
    <property type="entry name" value="DDT_dom"/>
</dbReference>
<feature type="region of interest" description="Disordered" evidence="16">
    <location>
        <begin position="268"/>
        <end position="495"/>
    </location>
</feature>
<keyword evidence="21" id="KW-0808">Transferase</keyword>
<accession>A0A210R6T3</accession>
<feature type="region of interest" description="Disordered" evidence="16">
    <location>
        <begin position="146"/>
        <end position="174"/>
    </location>
</feature>
<reference evidence="21 22" key="1">
    <citation type="journal article" date="2017" name="Nat. Ecol. Evol.">
        <title>Scallop genome provides insights into evolution of bilaterian karyotype and development.</title>
        <authorList>
            <person name="Wang S."/>
            <person name="Zhang J."/>
            <person name="Jiao W."/>
            <person name="Li J."/>
            <person name="Xun X."/>
            <person name="Sun Y."/>
            <person name="Guo X."/>
            <person name="Huan P."/>
            <person name="Dong B."/>
            <person name="Zhang L."/>
            <person name="Hu X."/>
            <person name="Sun X."/>
            <person name="Wang J."/>
            <person name="Zhao C."/>
            <person name="Wang Y."/>
            <person name="Wang D."/>
            <person name="Huang X."/>
            <person name="Wang R."/>
            <person name="Lv J."/>
            <person name="Li Y."/>
            <person name="Zhang Z."/>
            <person name="Liu B."/>
            <person name="Lu W."/>
            <person name="Hui Y."/>
            <person name="Liang J."/>
            <person name="Zhou Z."/>
            <person name="Hou R."/>
            <person name="Li X."/>
            <person name="Liu Y."/>
            <person name="Li H."/>
            <person name="Ning X."/>
            <person name="Lin Y."/>
            <person name="Zhao L."/>
            <person name="Xing Q."/>
            <person name="Dou J."/>
            <person name="Li Y."/>
            <person name="Mao J."/>
            <person name="Guo H."/>
            <person name="Dou H."/>
            <person name="Li T."/>
            <person name="Mu C."/>
            <person name="Jiang W."/>
            <person name="Fu Q."/>
            <person name="Fu X."/>
            <person name="Miao Y."/>
            <person name="Liu J."/>
            <person name="Yu Q."/>
            <person name="Li R."/>
            <person name="Liao H."/>
            <person name="Li X."/>
            <person name="Kong Y."/>
            <person name="Jiang Z."/>
            <person name="Chourrout D."/>
            <person name="Li R."/>
            <person name="Bao Z."/>
        </authorList>
    </citation>
    <scope>NUCLEOTIDE SEQUENCE [LARGE SCALE GENOMIC DNA]</scope>
    <source>
        <strain evidence="21 22">PY_sf001</strain>
    </source>
</reference>
<dbReference type="GO" id="GO:0008270">
    <property type="term" value="F:zinc ion binding"/>
    <property type="evidence" value="ECO:0007669"/>
    <property type="project" value="UniProtKB-KW"/>
</dbReference>
<feature type="domain" description="DDT" evidence="19">
    <location>
        <begin position="619"/>
        <end position="683"/>
    </location>
</feature>
<keyword evidence="10 14" id="KW-0539">Nucleus</keyword>
<organism evidence="21 22">
    <name type="scientific">Mizuhopecten yessoensis</name>
    <name type="common">Japanese scallop</name>
    <name type="synonym">Patinopecten yessoensis</name>
    <dbReference type="NCBI Taxonomy" id="6573"/>
    <lineage>
        <taxon>Eukaryota</taxon>
        <taxon>Metazoa</taxon>
        <taxon>Spiralia</taxon>
        <taxon>Lophotrochozoa</taxon>
        <taxon>Mollusca</taxon>
        <taxon>Bivalvia</taxon>
        <taxon>Autobranchia</taxon>
        <taxon>Pteriomorphia</taxon>
        <taxon>Pectinida</taxon>
        <taxon>Pectinoidea</taxon>
        <taxon>Pectinidae</taxon>
        <taxon>Mizuhopecten</taxon>
    </lineage>
</organism>
<dbReference type="PANTHER" id="PTHR46802:SF1">
    <property type="entry name" value="TYROSINE-PROTEIN KINASE BAZ1B"/>
    <property type="match status" value="1"/>
</dbReference>
<sequence>MPLLGKKIFVSVKPLKDIRSDEKVYTVPYSKEQFRSQKEFDERCAWYDERIWTCRCTGHTNLTHQEAWNSEKIVNNSLKQQFPSCHNKPVLEHVHHSTLTLDTLVDQAWLLLQQVLSVGETVTLKVKSAGKPIKGHVIKVNKAGIEANPTSNCNSPSSDKENSAEDTNGSPQKWLPPKLLPYKYSLHLDDEDKVINEIPALDISRLEKVPSKELLRLFIRANALRVGQNQTSPWVVDDSHVKEFGLPNKFAHFLLSPIKKAEMNNVVEDEPVSKKRKLSLQPGLASKKAKIDKVNSAKKTRDTGKAKQTKLTGASLKKSASVPSLKSNDKTSPKKSPKKYKTPETIEIVTDSSSDEDCPLAKLQTPPPRNKSPAKKSSPKKALPKKEMKKTTSKMDKKRSPKKSKKSLSEKKKSDSKNTPKKRKVVAVDSDEDQPLSKLKQSPKKSMKQMTLFEMSKKKGLKTPEKKKITNSNNKTPDKKDRKKVMTPPRTPAIVSKMVRAHKMEDQAKFKLFVQQAAKILTSPQRKRLPPQIKDTVDRKYEFFAEKKKISRMTPEQREAYLKEKQENMKLKRNAKKQEIKQKNREKLRELKKKYEDQSLTGKPLPPPKLVPTPDGLPNEMFGEVTFIAEFINCYSGLLMPDESYPIRTDALMKALSCGTDGFTYLSRALVVLLQTLLQDEIAEDYQEIRVPLSDIPVNACTASELTRLCLRRQDDDNDHYAVEDDMEISDALIQLLETQEMYQLELAQKIQILKGLCLRIMGTYSVQDFMEEKQTESSKLWRKRLAVLKVKNTQLKKEKEQNKKEKAEQALKEPEKKKVKEEKEEKNPNLTISHFYGQTSGDQSDSSKPATPEPADSAEDGGDLASVVKRRRMNTAKAAAEREQRQHETRKQKEKEYEEYRKQKQEEDFEKDFVNGIALAKSVLRHTPIGTDRNHSRYWVFSGVTPGLYIEKGWVNKDIDYCTREEGSSNWDSDDSDTSTNMANKDEEKQNVKTTVPRFGQNLWFTYSGVKELDTLIDNLHPQGYRESSLKNELKKRYAEISVGIFQRTRASCELRDSDGDKEMLDGFRKELLDTEMKLRYGGLGGVDKFEAWEEKLESATDIAVFGKLMMETQEGVSKKFRQGIMGLKKKKTKVTEVTEVKEEKEAEEDEEEEKEIAGIVEWREAVESASTLSRLHVLMAILDNSIKWEKSAENAKCKICRKKGEEQKLLLCDECNQPFHMYCLRPALIEIPRGDWFCASCMPQNQRRKSRVYNIDYDERRKDRNDEYTSDSNDSLSGEIEHEENCAECGGDEGLIFCAECPTAYHLECHDPPLRHPPRGRWICTECKTGVKRNSRSRSKRKVAKKSGRAAPKRKKYAESSDESEEEEEEEVDSEEAEEEEEEEAPKKSGRRVQQKSGPGRKPGSTNKKEKSRSSTGSNSSLNDSRTYTSRRAPSELSICEQIVGDVMKMESSWPFLLPVNKKDVPDYHRIVKHPMDLQLVKDKLKCMVYGSVEEVIEDVKQIFINAETYNKVGSEVLDCKEEVERNFALLIKKNLPMCLYARGRNSQAC</sequence>
<evidence type="ECO:0000259" key="19">
    <source>
        <dbReference type="PROSITE" id="PS50827"/>
    </source>
</evidence>
<comment type="caution">
    <text evidence="21">The sequence shown here is derived from an EMBL/GenBank/DDBJ whole genome shotgun (WGS) entry which is preliminary data.</text>
</comment>
<feature type="compositionally biased region" description="Polar residues" evidence="16">
    <location>
        <begin position="148"/>
        <end position="157"/>
    </location>
</feature>
<keyword evidence="6" id="KW-0805">Transcription regulation</keyword>
<evidence type="ECO:0000256" key="5">
    <source>
        <dbReference type="ARBA" id="ARBA00022833"/>
    </source>
</evidence>
<dbReference type="GO" id="GO:0090535">
    <property type="term" value="C:WICH complex"/>
    <property type="evidence" value="ECO:0007669"/>
    <property type="project" value="InterPro"/>
</dbReference>
<evidence type="ECO:0000256" key="2">
    <source>
        <dbReference type="ARBA" id="ARBA00022553"/>
    </source>
</evidence>
<dbReference type="InterPro" id="IPR028941">
    <property type="entry name" value="WHIM2_dom"/>
</dbReference>
<keyword evidence="8 12" id="KW-0103">Bromodomain</keyword>
<keyword evidence="4 13" id="KW-0863">Zinc-finger</keyword>
<dbReference type="GO" id="GO:0006974">
    <property type="term" value="P:DNA damage response"/>
    <property type="evidence" value="ECO:0007669"/>
    <property type="project" value="TreeGrafter"/>
</dbReference>
<dbReference type="InterPro" id="IPR047256">
    <property type="entry name" value="BAZ1B_PHD"/>
</dbReference>
<dbReference type="GO" id="GO:0140801">
    <property type="term" value="F:histone H2AXY142 kinase activity"/>
    <property type="evidence" value="ECO:0007669"/>
    <property type="project" value="InterPro"/>
</dbReference>
<proteinExistence type="predicted"/>
<dbReference type="PANTHER" id="PTHR46802">
    <property type="entry name" value="TYROSINE-PROTEIN KINASE BAZ1B"/>
    <property type="match status" value="1"/>
</dbReference>
<evidence type="ECO:0000313" key="21">
    <source>
        <dbReference type="EMBL" id="OWF56581.1"/>
    </source>
</evidence>
<dbReference type="PRINTS" id="PR00503">
    <property type="entry name" value="BROMODOMAIN"/>
</dbReference>
<dbReference type="Gene3D" id="3.30.40.10">
    <property type="entry name" value="Zinc/RING finger domain, C3HC4 (zinc finger)"/>
    <property type="match status" value="2"/>
</dbReference>
<dbReference type="PROSITE" id="PS51136">
    <property type="entry name" value="WAC"/>
    <property type="match status" value="1"/>
</dbReference>
<dbReference type="Proteomes" id="UP000242188">
    <property type="component" value="Unassembled WGS sequence"/>
</dbReference>
<dbReference type="InterPro" id="IPR011011">
    <property type="entry name" value="Znf_FYVE_PHD"/>
</dbReference>
<feature type="compositionally biased region" description="Basic and acidic residues" evidence="16">
    <location>
        <begin position="384"/>
        <end position="395"/>
    </location>
</feature>
<dbReference type="InterPro" id="IPR019786">
    <property type="entry name" value="Zinc_finger_PHD-type_CS"/>
</dbReference>
<dbReference type="SMART" id="SM00297">
    <property type="entry name" value="BROMO"/>
    <property type="match status" value="1"/>
</dbReference>
<keyword evidence="5" id="KW-0862">Zinc</keyword>
<feature type="region of interest" description="Disordered" evidence="16">
    <location>
        <begin position="1337"/>
        <end position="1435"/>
    </location>
</feature>
<feature type="compositionally biased region" description="Basic residues" evidence="16">
    <location>
        <begin position="396"/>
        <end position="406"/>
    </location>
</feature>